<gene>
    <name evidence="1" type="ORF">S06H3_59263</name>
</gene>
<comment type="caution">
    <text evidence="1">The sequence shown here is derived from an EMBL/GenBank/DDBJ whole genome shotgun (WGS) entry which is preliminary data.</text>
</comment>
<name>X1NVM5_9ZZZZ</name>
<dbReference type="AlphaFoldDB" id="X1NVM5"/>
<sequence>APLILVLRICFARYSSRNTHDELAGTLTYEEMAEGLRPSHLPYSVIQHSRMLLLFI</sequence>
<evidence type="ECO:0000313" key="1">
    <source>
        <dbReference type="EMBL" id="GAI48082.1"/>
    </source>
</evidence>
<accession>X1NVM5</accession>
<organism evidence="1">
    <name type="scientific">marine sediment metagenome</name>
    <dbReference type="NCBI Taxonomy" id="412755"/>
    <lineage>
        <taxon>unclassified sequences</taxon>
        <taxon>metagenomes</taxon>
        <taxon>ecological metagenomes</taxon>
    </lineage>
</organism>
<feature type="non-terminal residue" evidence="1">
    <location>
        <position position="1"/>
    </location>
</feature>
<dbReference type="EMBL" id="BARV01038475">
    <property type="protein sequence ID" value="GAI48082.1"/>
    <property type="molecule type" value="Genomic_DNA"/>
</dbReference>
<protein>
    <submittedName>
        <fullName evidence="1">Uncharacterized protein</fullName>
    </submittedName>
</protein>
<proteinExistence type="predicted"/>
<reference evidence="1" key="1">
    <citation type="journal article" date="2014" name="Front. Microbiol.">
        <title>High frequency of phylogenetically diverse reductive dehalogenase-homologous genes in deep subseafloor sedimentary metagenomes.</title>
        <authorList>
            <person name="Kawai M."/>
            <person name="Futagami T."/>
            <person name="Toyoda A."/>
            <person name="Takaki Y."/>
            <person name="Nishi S."/>
            <person name="Hori S."/>
            <person name="Arai W."/>
            <person name="Tsubouchi T."/>
            <person name="Morono Y."/>
            <person name="Uchiyama I."/>
            <person name="Ito T."/>
            <person name="Fujiyama A."/>
            <person name="Inagaki F."/>
            <person name="Takami H."/>
        </authorList>
    </citation>
    <scope>NUCLEOTIDE SEQUENCE</scope>
    <source>
        <strain evidence="1">Expedition CK06-06</strain>
    </source>
</reference>